<dbReference type="PROSITE" id="PS51257">
    <property type="entry name" value="PROKAR_LIPOPROTEIN"/>
    <property type="match status" value="1"/>
</dbReference>
<name>A0A1G9J878_9BACT</name>
<evidence type="ECO:0000313" key="3">
    <source>
        <dbReference type="Proteomes" id="UP000198510"/>
    </source>
</evidence>
<evidence type="ECO:0008006" key="4">
    <source>
        <dbReference type="Google" id="ProtNLM"/>
    </source>
</evidence>
<keyword evidence="3" id="KW-1185">Reference proteome</keyword>
<reference evidence="2 3" key="1">
    <citation type="submission" date="2016-10" db="EMBL/GenBank/DDBJ databases">
        <authorList>
            <person name="de Groot N.N."/>
        </authorList>
    </citation>
    <scope>NUCLEOTIDE SEQUENCE [LARGE SCALE GENOMIC DNA]</scope>
    <source>
        <strain evidence="2 3">DSM 25186</strain>
    </source>
</reference>
<feature type="signal peptide" evidence="1">
    <location>
        <begin position="1"/>
        <end position="20"/>
    </location>
</feature>
<sequence length="110" mass="12831">MRRELRQIFFLMLCTLLFSACVRKVCPAYQSAFIMNGRVQREQFSLFEGDSTPRSVNHVQKNRYLVIEHVSKRKKEKMLNSIRAEHIFPDQMETGSDSTLIATDSTEDVE</sequence>
<accession>A0A1G9J878</accession>
<feature type="chain" id="PRO_5011461359" description="Lipoprotein" evidence="1">
    <location>
        <begin position="21"/>
        <end position="110"/>
    </location>
</feature>
<proteinExistence type="predicted"/>
<dbReference type="Proteomes" id="UP000198510">
    <property type="component" value="Unassembled WGS sequence"/>
</dbReference>
<organism evidence="2 3">
    <name type="scientific">Catalinimonas alkaloidigena</name>
    <dbReference type="NCBI Taxonomy" id="1075417"/>
    <lineage>
        <taxon>Bacteria</taxon>
        <taxon>Pseudomonadati</taxon>
        <taxon>Bacteroidota</taxon>
        <taxon>Cytophagia</taxon>
        <taxon>Cytophagales</taxon>
        <taxon>Catalimonadaceae</taxon>
        <taxon>Catalinimonas</taxon>
    </lineage>
</organism>
<gene>
    <name evidence="2" type="ORF">SAMN05421823_105235</name>
</gene>
<dbReference type="EMBL" id="FNFO01000005">
    <property type="protein sequence ID" value="SDL33698.1"/>
    <property type="molecule type" value="Genomic_DNA"/>
</dbReference>
<dbReference type="OrthoDB" id="981677at2"/>
<dbReference type="STRING" id="1075417.SAMN05421823_105235"/>
<evidence type="ECO:0000256" key="1">
    <source>
        <dbReference type="SAM" id="SignalP"/>
    </source>
</evidence>
<protein>
    <recommendedName>
        <fullName evidence="4">Lipoprotein</fullName>
    </recommendedName>
</protein>
<keyword evidence="1" id="KW-0732">Signal</keyword>
<dbReference type="RefSeq" id="WP_143017306.1">
    <property type="nucleotide sequence ID" value="NZ_FNFO01000005.1"/>
</dbReference>
<evidence type="ECO:0000313" key="2">
    <source>
        <dbReference type="EMBL" id="SDL33698.1"/>
    </source>
</evidence>
<dbReference type="AlphaFoldDB" id="A0A1G9J878"/>